<keyword evidence="4" id="KW-1185">Reference proteome</keyword>
<keyword evidence="1" id="KW-0472">Membrane</keyword>
<name>A0A0A0KB83_CUCSA</name>
<dbReference type="Proteomes" id="UP000029981">
    <property type="component" value="Chromosome 6"/>
</dbReference>
<evidence type="ECO:0000313" key="4">
    <source>
        <dbReference type="Proteomes" id="UP000029981"/>
    </source>
</evidence>
<reference evidence="3 4" key="1">
    <citation type="journal article" date="2009" name="Nat. Genet.">
        <title>The genome of the cucumber, Cucumis sativus L.</title>
        <authorList>
            <person name="Huang S."/>
            <person name="Li R."/>
            <person name="Zhang Z."/>
            <person name="Li L."/>
            <person name="Gu X."/>
            <person name="Fan W."/>
            <person name="Lucas W.J."/>
            <person name="Wang X."/>
            <person name="Xie B."/>
            <person name="Ni P."/>
            <person name="Ren Y."/>
            <person name="Zhu H."/>
            <person name="Li J."/>
            <person name="Lin K."/>
            <person name="Jin W."/>
            <person name="Fei Z."/>
            <person name="Li G."/>
            <person name="Staub J."/>
            <person name="Kilian A."/>
            <person name="van der Vossen E.A."/>
            <person name="Wu Y."/>
            <person name="Guo J."/>
            <person name="He J."/>
            <person name="Jia Z."/>
            <person name="Ren Y."/>
            <person name="Tian G."/>
            <person name="Lu Y."/>
            <person name="Ruan J."/>
            <person name="Qian W."/>
            <person name="Wang M."/>
            <person name="Huang Q."/>
            <person name="Li B."/>
            <person name="Xuan Z."/>
            <person name="Cao J."/>
            <person name="Asan"/>
            <person name="Wu Z."/>
            <person name="Zhang J."/>
            <person name="Cai Q."/>
            <person name="Bai Y."/>
            <person name="Zhao B."/>
            <person name="Han Y."/>
            <person name="Li Y."/>
            <person name="Li X."/>
            <person name="Wang S."/>
            <person name="Shi Q."/>
            <person name="Liu S."/>
            <person name="Cho W.K."/>
            <person name="Kim J.Y."/>
            <person name="Xu Y."/>
            <person name="Heller-Uszynska K."/>
            <person name="Miao H."/>
            <person name="Cheng Z."/>
            <person name="Zhang S."/>
            <person name="Wu J."/>
            <person name="Yang Y."/>
            <person name="Kang H."/>
            <person name="Li M."/>
            <person name="Liang H."/>
            <person name="Ren X."/>
            <person name="Shi Z."/>
            <person name="Wen M."/>
            <person name="Jian M."/>
            <person name="Yang H."/>
            <person name="Zhang G."/>
            <person name="Yang Z."/>
            <person name="Chen R."/>
            <person name="Liu S."/>
            <person name="Li J."/>
            <person name="Ma L."/>
            <person name="Liu H."/>
            <person name="Zhou Y."/>
            <person name="Zhao J."/>
            <person name="Fang X."/>
            <person name="Li G."/>
            <person name="Fang L."/>
            <person name="Li Y."/>
            <person name="Liu D."/>
            <person name="Zheng H."/>
            <person name="Zhang Y."/>
            <person name="Qin N."/>
            <person name="Li Z."/>
            <person name="Yang G."/>
            <person name="Yang S."/>
            <person name="Bolund L."/>
            <person name="Kristiansen K."/>
            <person name="Zheng H."/>
            <person name="Li S."/>
            <person name="Zhang X."/>
            <person name="Yang H."/>
            <person name="Wang J."/>
            <person name="Sun R."/>
            <person name="Zhang B."/>
            <person name="Jiang S."/>
            <person name="Wang J."/>
            <person name="Du Y."/>
            <person name="Li S."/>
        </authorList>
    </citation>
    <scope>NUCLEOTIDE SEQUENCE [LARGE SCALE GENOMIC DNA]</scope>
    <source>
        <strain evidence="4">cv. 9930</strain>
    </source>
</reference>
<evidence type="ECO:0000256" key="1">
    <source>
        <dbReference type="SAM" id="Phobius"/>
    </source>
</evidence>
<dbReference type="eggNOG" id="ENOG502QTGN">
    <property type="taxonomic scope" value="Eukaryota"/>
</dbReference>
<dbReference type="InterPro" id="IPR009943">
    <property type="entry name" value="DUF1475"/>
</dbReference>
<protein>
    <submittedName>
        <fullName evidence="3">Uncharacterized protein</fullName>
    </submittedName>
</protein>
<feature type="signal peptide" evidence="2">
    <location>
        <begin position="1"/>
        <end position="23"/>
    </location>
</feature>
<keyword evidence="2" id="KW-0732">Signal</keyword>
<organism evidence="3 4">
    <name type="scientific">Cucumis sativus</name>
    <name type="common">Cucumber</name>
    <dbReference type="NCBI Taxonomy" id="3659"/>
    <lineage>
        <taxon>Eukaryota</taxon>
        <taxon>Viridiplantae</taxon>
        <taxon>Streptophyta</taxon>
        <taxon>Embryophyta</taxon>
        <taxon>Tracheophyta</taxon>
        <taxon>Spermatophyta</taxon>
        <taxon>Magnoliopsida</taxon>
        <taxon>eudicotyledons</taxon>
        <taxon>Gunneridae</taxon>
        <taxon>Pentapetalae</taxon>
        <taxon>rosids</taxon>
        <taxon>fabids</taxon>
        <taxon>Cucurbitales</taxon>
        <taxon>Cucurbitaceae</taxon>
        <taxon>Benincaseae</taxon>
        <taxon>Cucumis</taxon>
    </lineage>
</organism>
<proteinExistence type="predicted"/>
<dbReference type="EMBL" id="CM002927">
    <property type="protein sequence ID" value="KGN46099.1"/>
    <property type="molecule type" value="Genomic_DNA"/>
</dbReference>
<keyword evidence="1" id="KW-0812">Transmembrane</keyword>
<feature type="transmembrane region" description="Helical" evidence="1">
    <location>
        <begin position="131"/>
        <end position="153"/>
    </location>
</feature>
<keyword evidence="1" id="KW-1133">Transmembrane helix</keyword>
<evidence type="ECO:0000256" key="2">
    <source>
        <dbReference type="SAM" id="SignalP"/>
    </source>
</evidence>
<dbReference type="OMA" id="KEANWIT"/>
<feature type="transmembrane region" description="Helical" evidence="1">
    <location>
        <begin position="74"/>
        <end position="96"/>
    </location>
</feature>
<sequence>MASSAVIGWRILFLLLGCTLVTALVYTVATDGSPFRQQILSPLMVVTVIDLYISIVALATWISYKEANWITSTIWIVFLVCFSGITTSAYILWQLWQLSSQESFDDIMYHVLIRNPNKVGMEQHRKQSNVMIAKIVFIVLSCLMAVNLVYFFSAAPFRIEFFTPSWMVTTLIDFYIDATVLSTWMFYKEESWLSAFFWIVLLLSFGSISTCPFIVKELFKLKSGDPPRLILLKPSHRSKEGYEQIIQ</sequence>
<feature type="transmembrane region" description="Helical" evidence="1">
    <location>
        <begin position="39"/>
        <end position="62"/>
    </location>
</feature>
<feature type="transmembrane region" description="Helical" evidence="1">
    <location>
        <begin position="193"/>
        <end position="215"/>
    </location>
</feature>
<evidence type="ECO:0000313" key="3">
    <source>
        <dbReference type="EMBL" id="KGN46099.1"/>
    </source>
</evidence>
<reference evidence="3 4" key="3">
    <citation type="journal article" date="2010" name="BMC Genomics">
        <title>Transcriptome sequencing and comparative analysis of cucumber flowers with different sex types.</title>
        <authorList>
            <person name="Guo S."/>
            <person name="Zheng Y."/>
            <person name="Joung J.G."/>
            <person name="Liu S."/>
            <person name="Zhang Z."/>
            <person name="Crasta O.R."/>
            <person name="Sobral B.W."/>
            <person name="Xu Y."/>
            <person name="Huang S."/>
            <person name="Fei Z."/>
        </authorList>
    </citation>
    <scope>NUCLEOTIDE SEQUENCE [LARGE SCALE GENOMIC DNA]</scope>
    <source>
        <strain evidence="4">cv. 9930</strain>
    </source>
</reference>
<dbReference type="KEGG" id="csv:101218608"/>
<dbReference type="PANTHER" id="PTHR36318:SF3">
    <property type="entry name" value="OS06G0581300 PROTEIN"/>
    <property type="match status" value="1"/>
</dbReference>
<dbReference type="Gramene" id="KGN46099">
    <property type="protein sequence ID" value="KGN46099"/>
    <property type="gene ID" value="Csa_6G052740"/>
</dbReference>
<feature type="transmembrane region" description="Helical" evidence="1">
    <location>
        <begin position="165"/>
        <end position="187"/>
    </location>
</feature>
<feature type="chain" id="PRO_5001971996" evidence="2">
    <location>
        <begin position="24"/>
        <end position="247"/>
    </location>
</feature>
<dbReference type="OrthoDB" id="611851at2759"/>
<gene>
    <name evidence="3" type="ORF">Csa_6G052740</name>
</gene>
<accession>A0A0A0KB83</accession>
<reference evidence="3 4" key="2">
    <citation type="journal article" date="2009" name="PLoS ONE">
        <title>An integrated genetic and cytogenetic map of the cucumber genome.</title>
        <authorList>
            <person name="Ren Y."/>
            <person name="Zhang Z."/>
            <person name="Liu J."/>
            <person name="Staub J.E."/>
            <person name="Han Y."/>
            <person name="Cheng Z."/>
            <person name="Li X."/>
            <person name="Lu J."/>
            <person name="Miao H."/>
            <person name="Kang H."/>
            <person name="Xie B."/>
            <person name="Gu X."/>
            <person name="Wang X."/>
            <person name="Du Y."/>
            <person name="Jin W."/>
            <person name="Huang S."/>
        </authorList>
    </citation>
    <scope>NUCLEOTIDE SEQUENCE [LARGE SCALE GENOMIC DNA]</scope>
    <source>
        <strain evidence="4">cv. 9930</strain>
    </source>
</reference>
<dbReference type="AlphaFoldDB" id="A0A0A0KB83"/>
<reference evidence="3 4" key="4">
    <citation type="journal article" date="2011" name="BMC Genomics">
        <title>RNA-Seq improves annotation of protein-coding genes in the cucumber genome.</title>
        <authorList>
            <person name="Li Z."/>
            <person name="Zhang Z."/>
            <person name="Yan P."/>
            <person name="Huang S."/>
            <person name="Fei Z."/>
            <person name="Lin K."/>
        </authorList>
    </citation>
    <scope>NUCLEOTIDE SEQUENCE [LARGE SCALE GENOMIC DNA]</scope>
    <source>
        <strain evidence="4">cv. 9930</strain>
    </source>
</reference>
<dbReference type="STRING" id="3659.A0A0A0KB83"/>
<dbReference type="PANTHER" id="PTHR36318">
    <property type="entry name" value="OS06G0581300 PROTEIN"/>
    <property type="match status" value="1"/>
</dbReference>
<dbReference type="Pfam" id="PF07343">
    <property type="entry name" value="DUF1475"/>
    <property type="match status" value="2"/>
</dbReference>